<feature type="transmembrane region" description="Helical" evidence="2">
    <location>
        <begin position="75"/>
        <end position="93"/>
    </location>
</feature>
<organism evidence="3 4">
    <name type="scientific">Hathewaya histolytica</name>
    <name type="common">Clostridium histolyticum</name>
    <dbReference type="NCBI Taxonomy" id="1498"/>
    <lineage>
        <taxon>Bacteria</taxon>
        <taxon>Bacillati</taxon>
        <taxon>Bacillota</taxon>
        <taxon>Clostridia</taxon>
        <taxon>Eubacteriales</taxon>
        <taxon>Clostridiaceae</taxon>
        <taxon>Hathewaya</taxon>
    </lineage>
</organism>
<feature type="transmembrane region" description="Helical" evidence="2">
    <location>
        <begin position="375"/>
        <end position="398"/>
    </location>
</feature>
<keyword evidence="4" id="KW-1185">Reference proteome</keyword>
<proteinExistence type="predicted"/>
<evidence type="ECO:0000256" key="2">
    <source>
        <dbReference type="SAM" id="Phobius"/>
    </source>
</evidence>
<name>A0A4U9QXR4_HATHI</name>
<dbReference type="AlphaFoldDB" id="A0A4U9QXR4"/>
<feature type="transmembrane region" description="Helical" evidence="2">
    <location>
        <begin position="404"/>
        <end position="424"/>
    </location>
</feature>
<dbReference type="KEGG" id="hhw:NCTC503_00151"/>
<accession>A0A4U9QXR4</accession>
<dbReference type="InterPro" id="IPR011701">
    <property type="entry name" value="MFS"/>
</dbReference>
<keyword evidence="2" id="KW-0812">Transmembrane</keyword>
<comment type="subcellular location">
    <subcellularLocation>
        <location evidence="1">Cell membrane</location>
        <topology evidence="1">Multi-pass membrane protein</topology>
    </subcellularLocation>
</comment>
<keyword evidence="2" id="KW-0472">Membrane</keyword>
<feature type="transmembrane region" description="Helical" evidence="2">
    <location>
        <begin position="99"/>
        <end position="118"/>
    </location>
</feature>
<dbReference type="GO" id="GO:0005886">
    <property type="term" value="C:plasma membrane"/>
    <property type="evidence" value="ECO:0007669"/>
    <property type="project" value="UniProtKB-SubCell"/>
</dbReference>
<dbReference type="PANTHER" id="PTHR23525">
    <property type="entry name" value="TRANSPORTER, PUTATIVE-RELATED"/>
    <property type="match status" value="1"/>
</dbReference>
<feature type="transmembrane region" description="Helical" evidence="2">
    <location>
        <begin position="197"/>
        <end position="215"/>
    </location>
</feature>
<feature type="transmembrane region" description="Helical" evidence="2">
    <location>
        <begin position="285"/>
        <end position="301"/>
    </location>
</feature>
<dbReference type="RefSeq" id="WP_138208995.1">
    <property type="nucleotide sequence ID" value="NZ_CBCRUQ010000011.1"/>
</dbReference>
<protein>
    <submittedName>
        <fullName evidence="3">Major facilitator family transporter</fullName>
    </submittedName>
</protein>
<evidence type="ECO:0000313" key="4">
    <source>
        <dbReference type="Proteomes" id="UP000308489"/>
    </source>
</evidence>
<evidence type="ECO:0000313" key="3">
    <source>
        <dbReference type="EMBL" id="VTQ82303.1"/>
    </source>
</evidence>
<sequence>MSNEQNIRRLTRNSWLFIITFFFTGALSGIAYDAMTTYAQEISASVAAGFSIYLGLGTFIAAIILLLVPKLGYKIVLGFSAIVAIGSFLLTNISNNEVLVTVAVLGVLLAISLFEATLPPYLTAYTTSKNRQKFFSRALYLNVLGMVLSTKLGGLVIVWRFGNRIGKSFNEAKALTTKIAEFTAVQKSAYLLAHKDLLLMCVALGVLCFLPILFIKQEVSDYRTVEKTEEKTKFDIKVFANKYVILFLVYTIFIRLGSSLIMPYISIFLGKLGIDRSTVSTISTLQYGAMVIFMIVSPWVVKKIGQVKTLGYFSLASVPFMLLICNGKAFGPLMTPVVTMSFFLRSGFMNAAYPVSNSLPMEFVEKDYRPAYNSIIFVTTGVCSILSGIFAKTFLFKLEGGYSYAYYITSVLYATAAIIILVAFTKKYNRSFENADENETTSESSVEV</sequence>
<evidence type="ECO:0000256" key="1">
    <source>
        <dbReference type="ARBA" id="ARBA00004651"/>
    </source>
</evidence>
<dbReference type="EMBL" id="LR590481">
    <property type="protein sequence ID" value="VTQ82303.1"/>
    <property type="molecule type" value="Genomic_DNA"/>
</dbReference>
<dbReference type="Proteomes" id="UP000308489">
    <property type="component" value="Chromosome 1"/>
</dbReference>
<reference evidence="3 4" key="1">
    <citation type="submission" date="2019-05" db="EMBL/GenBank/DDBJ databases">
        <authorList>
            <consortium name="Pathogen Informatics"/>
        </authorList>
    </citation>
    <scope>NUCLEOTIDE SEQUENCE [LARGE SCALE GENOMIC DNA]</scope>
    <source>
        <strain evidence="3 4">NCTC503</strain>
    </source>
</reference>
<dbReference type="OrthoDB" id="2314803at2"/>
<dbReference type="InterPro" id="IPR036259">
    <property type="entry name" value="MFS_trans_sf"/>
</dbReference>
<dbReference type="CDD" id="cd06174">
    <property type="entry name" value="MFS"/>
    <property type="match status" value="1"/>
</dbReference>
<feature type="transmembrane region" description="Helical" evidence="2">
    <location>
        <begin position="243"/>
        <end position="265"/>
    </location>
</feature>
<dbReference type="Gene3D" id="1.20.1250.20">
    <property type="entry name" value="MFS general substrate transporter like domains"/>
    <property type="match status" value="2"/>
</dbReference>
<feature type="transmembrane region" description="Helical" evidence="2">
    <location>
        <begin position="139"/>
        <end position="161"/>
    </location>
</feature>
<feature type="transmembrane region" description="Helical" evidence="2">
    <location>
        <begin position="44"/>
        <end position="68"/>
    </location>
</feature>
<dbReference type="PANTHER" id="PTHR23525:SF1">
    <property type="entry name" value="NODULIN-LIKE DOMAIN-CONTAINING PROTEIN"/>
    <property type="match status" value="1"/>
</dbReference>
<dbReference type="GO" id="GO:0022857">
    <property type="term" value="F:transmembrane transporter activity"/>
    <property type="evidence" value="ECO:0007669"/>
    <property type="project" value="InterPro"/>
</dbReference>
<feature type="transmembrane region" description="Helical" evidence="2">
    <location>
        <begin position="12"/>
        <end position="32"/>
    </location>
</feature>
<gene>
    <name evidence="3" type="ORF">NCTC503_00151</name>
</gene>
<dbReference type="Pfam" id="PF07690">
    <property type="entry name" value="MFS_1"/>
    <property type="match status" value="1"/>
</dbReference>
<dbReference type="SUPFAM" id="SSF103473">
    <property type="entry name" value="MFS general substrate transporter"/>
    <property type="match status" value="1"/>
</dbReference>
<keyword evidence="2" id="KW-1133">Transmembrane helix</keyword>